<reference evidence="2" key="1">
    <citation type="submission" date="2022-08" db="EMBL/GenBank/DDBJ databases">
        <authorList>
            <person name="Zhang D."/>
        </authorList>
    </citation>
    <scope>NUCLEOTIDE SEQUENCE</scope>
    <source>
        <strain evidence="2">XJ19-11</strain>
    </source>
</reference>
<dbReference type="CDD" id="cd02440">
    <property type="entry name" value="AdoMet_MTases"/>
    <property type="match status" value="1"/>
</dbReference>
<dbReference type="Gene3D" id="3.40.50.150">
    <property type="entry name" value="Vaccinia Virus protein VP39"/>
    <property type="match status" value="1"/>
</dbReference>
<sequence>MNQTGKNLYDQNQIISSLDKLKHWEKIYQTKDFTEVGWYQKTPTVSLSFFEEFKIHKEAKILDVGGGDSYLVDHLLDLGYLHVYVLDLSAKAIEKAKVRLGKDASKVTWINTDILDFEPKEKFEVWHDRAAFHFLLDPKEIENYVRIANESISEDGLMLIGTFSDQGPTHCSGLPVTQYSIEKLTEVFSPYFQKTNCFQTDHITPGGLRQHYTFCSFRKI</sequence>
<dbReference type="AlphaFoldDB" id="A0A9X2P2Q7"/>
<dbReference type="InterPro" id="IPR041698">
    <property type="entry name" value="Methyltransf_25"/>
</dbReference>
<dbReference type="PANTHER" id="PTHR12843">
    <property type="entry name" value="PROTEIN-LYSINE N-METHYLTRANSFERASE METTL10"/>
    <property type="match status" value="1"/>
</dbReference>
<evidence type="ECO:0000313" key="2">
    <source>
        <dbReference type="EMBL" id="MCR9013882.1"/>
    </source>
</evidence>
<keyword evidence="3" id="KW-1185">Reference proteome</keyword>
<protein>
    <submittedName>
        <fullName evidence="2">Class I SAM-dependent methyltransferase</fullName>
    </submittedName>
</protein>
<proteinExistence type="predicted"/>
<keyword evidence="2" id="KW-0808">Transferase</keyword>
<dbReference type="SUPFAM" id="SSF53335">
    <property type="entry name" value="S-adenosyl-L-methionine-dependent methyltransferases"/>
    <property type="match status" value="1"/>
</dbReference>
<dbReference type="GO" id="GO:0008168">
    <property type="term" value="F:methyltransferase activity"/>
    <property type="evidence" value="ECO:0007669"/>
    <property type="project" value="UniProtKB-KW"/>
</dbReference>
<gene>
    <name evidence="2" type="ORF">NU887_02480</name>
</gene>
<comment type="caution">
    <text evidence="2">The sequence shown here is derived from an EMBL/GenBank/DDBJ whole genome shotgun (WGS) entry which is preliminary data.</text>
</comment>
<evidence type="ECO:0000313" key="3">
    <source>
        <dbReference type="Proteomes" id="UP001142175"/>
    </source>
</evidence>
<feature type="domain" description="Methyltransferase" evidence="1">
    <location>
        <begin position="61"/>
        <end position="154"/>
    </location>
</feature>
<accession>A0A9X2P2Q7</accession>
<evidence type="ECO:0000259" key="1">
    <source>
        <dbReference type="Pfam" id="PF13649"/>
    </source>
</evidence>
<dbReference type="Proteomes" id="UP001142175">
    <property type="component" value="Unassembled WGS sequence"/>
</dbReference>
<dbReference type="InterPro" id="IPR029063">
    <property type="entry name" value="SAM-dependent_MTases_sf"/>
</dbReference>
<keyword evidence="2" id="KW-0489">Methyltransferase</keyword>
<dbReference type="PANTHER" id="PTHR12843:SF5">
    <property type="entry name" value="EEF1A LYSINE METHYLTRANSFERASE 2"/>
    <property type="match status" value="1"/>
</dbReference>
<name>A0A9X2P2Q7_9BACT</name>
<organism evidence="2 3">
    <name type="scientific">Aquiflexum gelatinilyticum</name>
    <dbReference type="NCBI Taxonomy" id="2961943"/>
    <lineage>
        <taxon>Bacteria</taxon>
        <taxon>Pseudomonadati</taxon>
        <taxon>Bacteroidota</taxon>
        <taxon>Cytophagia</taxon>
        <taxon>Cytophagales</taxon>
        <taxon>Cyclobacteriaceae</taxon>
        <taxon>Aquiflexum</taxon>
    </lineage>
</organism>
<dbReference type="GO" id="GO:0032259">
    <property type="term" value="P:methylation"/>
    <property type="evidence" value="ECO:0007669"/>
    <property type="project" value="UniProtKB-KW"/>
</dbReference>
<dbReference type="EMBL" id="JANSUY010000001">
    <property type="protein sequence ID" value="MCR9013882.1"/>
    <property type="molecule type" value="Genomic_DNA"/>
</dbReference>
<dbReference type="RefSeq" id="WP_258421774.1">
    <property type="nucleotide sequence ID" value="NZ_JANSUY010000001.1"/>
</dbReference>
<dbReference type="Pfam" id="PF13649">
    <property type="entry name" value="Methyltransf_25"/>
    <property type="match status" value="1"/>
</dbReference>